<dbReference type="EMBL" id="JAPCKI010000028">
    <property type="protein sequence ID" value="MDD2180671.1"/>
    <property type="molecule type" value="Genomic_DNA"/>
</dbReference>
<dbReference type="Proteomes" id="UP001148932">
    <property type="component" value="Unassembled WGS sequence"/>
</dbReference>
<dbReference type="PIRSF" id="PIRSF016481">
    <property type="entry name" value="Pilus_assembly_PilP"/>
    <property type="match status" value="1"/>
</dbReference>
<evidence type="ECO:0000313" key="1">
    <source>
        <dbReference type="EMBL" id="MDD2180671.1"/>
    </source>
</evidence>
<keyword evidence="2" id="KW-1185">Reference proteome</keyword>
<comment type="caution">
    <text evidence="1">The sequence shown here is derived from an EMBL/GenBank/DDBJ whole genome shotgun (WGS) entry which is preliminary data.</text>
</comment>
<proteinExistence type="predicted"/>
<reference evidence="1" key="1">
    <citation type="submission" date="2022-10" db="EMBL/GenBank/DDBJ databases">
        <title>Description of microaerobic benzene degrading bacteria.</title>
        <authorList>
            <person name="Bedics A."/>
            <person name="Tancsics A."/>
            <person name="Banerjee S."/>
        </authorList>
    </citation>
    <scope>NUCLEOTIDE SEQUENCE</scope>
    <source>
        <strain evidence="1">D2M1</strain>
    </source>
</reference>
<evidence type="ECO:0000313" key="2">
    <source>
        <dbReference type="Proteomes" id="UP001148932"/>
    </source>
</evidence>
<dbReference type="InterPro" id="IPR007446">
    <property type="entry name" value="PilP"/>
</dbReference>
<dbReference type="Pfam" id="PF04351">
    <property type="entry name" value="PilP"/>
    <property type="match status" value="1"/>
</dbReference>
<sequence length="180" mass="19747">MRAYVGMLLVCSSVILVGCGPSGEDELRVWMAEQRANTKPSVQPLTEPKKFIPEPYAQDGAIEPFNQVKLTQALKRDSNQVASNAALIAPEMARRKEPLEAFPLDSMAMVGSLNKSGAPTALIKVDNLIYQVKVGNYLGQNYGKVVRITESSIQLREIAQDATGDWIERLASLDLQEGKK</sequence>
<dbReference type="PROSITE" id="PS51257">
    <property type="entry name" value="PROKAR_LIPOPROTEIN"/>
    <property type="match status" value="1"/>
</dbReference>
<gene>
    <name evidence="1" type="ORF">OIN59_24830</name>
</gene>
<organism evidence="1 2">
    <name type="scientific">Acidovorax benzenivorans</name>
    <dbReference type="NCBI Taxonomy" id="2987520"/>
    <lineage>
        <taxon>Bacteria</taxon>
        <taxon>Pseudomonadati</taxon>
        <taxon>Pseudomonadota</taxon>
        <taxon>Betaproteobacteria</taxon>
        <taxon>Burkholderiales</taxon>
        <taxon>Comamonadaceae</taxon>
        <taxon>Acidovorax</taxon>
    </lineage>
</organism>
<accession>A0ABT5S403</accession>
<protein>
    <submittedName>
        <fullName evidence="1">Pilus assembly protein PilP</fullName>
    </submittedName>
</protein>
<name>A0ABT5S403_9BURK</name>
<dbReference type="Gene3D" id="2.30.30.830">
    <property type="match status" value="1"/>
</dbReference>